<feature type="compositionally biased region" description="Low complexity" evidence="7">
    <location>
        <begin position="1"/>
        <end position="34"/>
    </location>
</feature>
<evidence type="ECO:0000259" key="8">
    <source>
        <dbReference type="Pfam" id="PF13867"/>
    </source>
</evidence>
<dbReference type="Gene3D" id="6.10.160.20">
    <property type="match status" value="1"/>
</dbReference>
<evidence type="ECO:0000256" key="7">
    <source>
        <dbReference type="SAM" id="MobiDB-lite"/>
    </source>
</evidence>
<comment type="similarity">
    <text evidence="2">Belongs to the SAP30 family.</text>
</comment>
<evidence type="ECO:0000256" key="6">
    <source>
        <dbReference type="ARBA" id="ARBA00023242"/>
    </source>
</evidence>
<keyword evidence="3" id="KW-0678">Repressor</keyword>
<protein>
    <recommendedName>
        <fullName evidence="8">Histone deacetylase complex subunit SAP30 Sin3 binding domain-containing protein</fullName>
    </recommendedName>
</protein>
<feature type="region of interest" description="Disordered" evidence="7">
    <location>
        <begin position="1"/>
        <end position="40"/>
    </location>
</feature>
<dbReference type="Pfam" id="PF13867">
    <property type="entry name" value="SAP30_Sin3_bdg"/>
    <property type="match status" value="1"/>
</dbReference>
<dbReference type="InterPro" id="IPR025718">
    <property type="entry name" value="SAP30_Sin3-bd"/>
</dbReference>
<dbReference type="PANTHER" id="PTHR13286">
    <property type="entry name" value="SAP30"/>
    <property type="match status" value="1"/>
</dbReference>
<dbReference type="EMBL" id="CP059253">
    <property type="protein sequence ID" value="QLL34709.1"/>
    <property type="molecule type" value="Genomic_DNA"/>
</dbReference>
<dbReference type="RefSeq" id="XP_037141383.1">
    <property type="nucleotide sequence ID" value="XM_037285487.1"/>
</dbReference>
<dbReference type="Proteomes" id="UP000515788">
    <property type="component" value="Chromosome 8"/>
</dbReference>
<name>A0A7G3ZMH3_9SACH</name>
<keyword evidence="5" id="KW-0804">Transcription</keyword>
<feature type="domain" description="Histone deacetylase complex subunit SAP30 Sin3 binding" evidence="8">
    <location>
        <begin position="126"/>
        <end position="156"/>
    </location>
</feature>
<proteinExistence type="inferred from homology"/>
<dbReference type="AlphaFoldDB" id="A0A7G3ZMH3"/>
<keyword evidence="4" id="KW-0805">Transcription regulation</keyword>
<evidence type="ECO:0000256" key="1">
    <source>
        <dbReference type="ARBA" id="ARBA00004123"/>
    </source>
</evidence>
<dbReference type="InterPro" id="IPR038291">
    <property type="entry name" value="SAP30_C_sf"/>
</dbReference>
<dbReference type="GO" id="GO:0006355">
    <property type="term" value="P:regulation of DNA-templated transcription"/>
    <property type="evidence" value="ECO:0007669"/>
    <property type="project" value="TreeGrafter"/>
</dbReference>
<reference evidence="9 10" key="1">
    <citation type="submission" date="2020-06" db="EMBL/GenBank/DDBJ databases">
        <title>The yeast mating-type switching endonuclease HO is a domesticated member of an unorthodox homing genetic element family.</title>
        <authorList>
            <person name="Coughlan A.Y."/>
            <person name="Lombardi L."/>
            <person name="Braun-Galleani S."/>
            <person name="Martos A.R."/>
            <person name="Galeote V."/>
            <person name="Bigey F."/>
            <person name="Dequin S."/>
            <person name="Byrne K.P."/>
            <person name="Wolfe K.H."/>
        </authorList>
    </citation>
    <scope>NUCLEOTIDE SEQUENCE [LARGE SCALE GENOMIC DNA]</scope>
    <source>
        <strain evidence="9 10">CBS764</strain>
    </source>
</reference>
<keyword evidence="6" id="KW-0539">Nucleus</keyword>
<evidence type="ECO:0000313" key="9">
    <source>
        <dbReference type="EMBL" id="QLL34709.1"/>
    </source>
</evidence>
<gene>
    <name evidence="9" type="ORF">HG536_0H00840</name>
</gene>
<evidence type="ECO:0000256" key="3">
    <source>
        <dbReference type="ARBA" id="ARBA00022491"/>
    </source>
</evidence>
<sequence>MARNTNSNSESESRARSTNVNAAATAASTGSRSNVKQRLTAAQQQYIKELVRTSITNNHPSLTRKPDPVDFESYSDDFLRRYKDHYHIPMADNMTLRGYLLGSDLGSKTHSYKQNRPGSQNARVFKKDLASEVKKHFTSHTVKETECIPHFIYKVKSQKRRFRMEFKG</sequence>
<evidence type="ECO:0000256" key="4">
    <source>
        <dbReference type="ARBA" id="ARBA00023015"/>
    </source>
</evidence>
<accession>A0A7G3ZMH3</accession>
<dbReference type="GO" id="GO:0003712">
    <property type="term" value="F:transcription coregulator activity"/>
    <property type="evidence" value="ECO:0007669"/>
    <property type="project" value="TreeGrafter"/>
</dbReference>
<keyword evidence="10" id="KW-1185">Reference proteome</keyword>
<dbReference type="OrthoDB" id="510958at2759"/>
<evidence type="ECO:0000256" key="5">
    <source>
        <dbReference type="ARBA" id="ARBA00023163"/>
    </source>
</evidence>
<dbReference type="GO" id="GO:0000118">
    <property type="term" value="C:histone deacetylase complex"/>
    <property type="evidence" value="ECO:0007669"/>
    <property type="project" value="TreeGrafter"/>
</dbReference>
<dbReference type="InterPro" id="IPR024145">
    <property type="entry name" value="His_deAcase_SAP30/SAP30L"/>
</dbReference>
<dbReference type="PANTHER" id="PTHR13286:SF6">
    <property type="entry name" value="HISTONE DEACETYLASE COMPLEX SUBUNIT SAP30L-RELATED"/>
    <property type="match status" value="1"/>
</dbReference>
<evidence type="ECO:0000256" key="2">
    <source>
        <dbReference type="ARBA" id="ARBA00006283"/>
    </source>
</evidence>
<evidence type="ECO:0000313" key="10">
    <source>
        <dbReference type="Proteomes" id="UP000515788"/>
    </source>
</evidence>
<organism evidence="9 10">
    <name type="scientific">Torulaspora globosa</name>
    <dbReference type="NCBI Taxonomy" id="48254"/>
    <lineage>
        <taxon>Eukaryota</taxon>
        <taxon>Fungi</taxon>
        <taxon>Dikarya</taxon>
        <taxon>Ascomycota</taxon>
        <taxon>Saccharomycotina</taxon>
        <taxon>Saccharomycetes</taxon>
        <taxon>Saccharomycetales</taxon>
        <taxon>Saccharomycetaceae</taxon>
        <taxon>Torulaspora</taxon>
    </lineage>
</organism>
<comment type="subcellular location">
    <subcellularLocation>
        <location evidence="1">Nucleus</location>
    </subcellularLocation>
</comment>
<dbReference type="GeneID" id="59327975"/>
<dbReference type="KEGG" id="tgb:HG536_0H00840"/>